<dbReference type="InterPro" id="IPR023213">
    <property type="entry name" value="CAT-like_dom_sf"/>
</dbReference>
<dbReference type="GO" id="GO:0016747">
    <property type="term" value="F:acyltransferase activity, transferring groups other than amino-acyl groups"/>
    <property type="evidence" value="ECO:0007669"/>
    <property type="project" value="TreeGrafter"/>
</dbReference>
<reference evidence="3" key="2">
    <citation type="journal article" date="2013" name="PLoS Genet.">
        <title>Comparative genome structure, secondary metabolite, and effector coding capacity across Cochliobolus pathogens.</title>
        <authorList>
            <person name="Condon B.J."/>
            <person name="Leng Y."/>
            <person name="Wu D."/>
            <person name="Bushley K.E."/>
            <person name="Ohm R.A."/>
            <person name="Otillar R."/>
            <person name="Martin J."/>
            <person name="Schackwitz W."/>
            <person name="Grimwood J."/>
            <person name="MohdZainudin N."/>
            <person name="Xue C."/>
            <person name="Wang R."/>
            <person name="Manning V.A."/>
            <person name="Dhillon B."/>
            <person name="Tu Z.J."/>
            <person name="Steffenson B.J."/>
            <person name="Salamov A."/>
            <person name="Sun H."/>
            <person name="Lowry S."/>
            <person name="LaButti K."/>
            <person name="Han J."/>
            <person name="Copeland A."/>
            <person name="Lindquist E."/>
            <person name="Barry K."/>
            <person name="Schmutz J."/>
            <person name="Baker S.E."/>
            <person name="Ciuffetti L.M."/>
            <person name="Grigoriev I.V."/>
            <person name="Zhong S."/>
            <person name="Turgeon B.G."/>
        </authorList>
    </citation>
    <scope>NUCLEOTIDE SEQUENCE [LARGE SCALE GENOMIC DNA]</scope>
    <source>
        <strain evidence="3">C5 / ATCC 48332 / race O</strain>
    </source>
</reference>
<accession>M2U3T2</accession>
<dbReference type="Gene3D" id="3.30.559.10">
    <property type="entry name" value="Chloramphenicol acetyltransferase-like domain"/>
    <property type="match status" value="2"/>
</dbReference>
<gene>
    <name evidence="2" type="ORF">COCHEDRAFT_1170650</name>
</gene>
<dbReference type="OMA" id="GHCIRFY"/>
<dbReference type="eggNOG" id="ENOG502S6KB">
    <property type="taxonomic scope" value="Eukaryota"/>
</dbReference>
<keyword evidence="1" id="KW-0808">Transferase</keyword>
<protein>
    <submittedName>
        <fullName evidence="2">Uncharacterized protein</fullName>
    </submittedName>
</protein>
<dbReference type="EMBL" id="KB445573">
    <property type="protein sequence ID" value="EMD93214.1"/>
    <property type="molecule type" value="Genomic_DNA"/>
</dbReference>
<dbReference type="Pfam" id="PF02458">
    <property type="entry name" value="Transferase"/>
    <property type="match status" value="1"/>
</dbReference>
<reference evidence="2 3" key="1">
    <citation type="journal article" date="2012" name="PLoS Pathog.">
        <title>Diverse lifestyles and strategies of plant pathogenesis encoded in the genomes of eighteen Dothideomycetes fungi.</title>
        <authorList>
            <person name="Ohm R.A."/>
            <person name="Feau N."/>
            <person name="Henrissat B."/>
            <person name="Schoch C.L."/>
            <person name="Horwitz B.A."/>
            <person name="Barry K.W."/>
            <person name="Condon B.J."/>
            <person name="Copeland A.C."/>
            <person name="Dhillon B."/>
            <person name="Glaser F."/>
            <person name="Hesse C.N."/>
            <person name="Kosti I."/>
            <person name="LaButti K."/>
            <person name="Lindquist E.A."/>
            <person name="Lucas S."/>
            <person name="Salamov A.A."/>
            <person name="Bradshaw R.E."/>
            <person name="Ciuffetti L."/>
            <person name="Hamelin R.C."/>
            <person name="Kema G.H.J."/>
            <person name="Lawrence C."/>
            <person name="Scott J.A."/>
            <person name="Spatafora J.W."/>
            <person name="Turgeon B.G."/>
            <person name="de Wit P.J.G.M."/>
            <person name="Zhong S."/>
            <person name="Goodwin S.B."/>
            <person name="Grigoriev I.V."/>
        </authorList>
    </citation>
    <scope>NUCLEOTIDE SEQUENCE [LARGE SCALE GENOMIC DNA]</scope>
    <source>
        <strain evidence="3">C5 / ATCC 48332 / race O</strain>
    </source>
</reference>
<sequence length="487" mass="55008">MEETSTPTKTTIYPLHMFDYTNLNRNIVQWIFRFNDILDPEKLESALVKLLSTGDWRKLGGRLRRNNVKNYEIHVPSHFSKDKPPVCFVNEFMTNTKIGDHQVAKHLPKYADQPFVQICAVDWRSLSPEMPTFNNMVDSDSPLIWIRATIFEDATVLGIAFSHVIMDAAAGQCLLRAWSSILNQAEAKIPTVLGARADVLEAIVDNHSFAKKNDKDAHGDIPEMCIIEKRRVAGLGFYMWIFLHIWEWFTNPATMGMLCLPSRTVSALRLKAEGNLTPGTFVSDHDILTAWVVHSSALSESAIRPLCVVQAANLRYLIPSLVQQNGVYLQNLIIAAWIFFSSKYTQASLGEIAYSNREQFLAQTVDEQMIGALITKRDDIRKNGNPCLVYGETNVNVLIMNNLTKLHIMREVDFSSAVIRQGEKTENRVNPPGSMVGFITASKQSVRGPSLLTVTGKDYGGNVWLYGALRRKVWAKLEDDLRRLDYN</sequence>
<dbReference type="PANTHER" id="PTHR31642">
    <property type="entry name" value="TRICHOTHECENE 3-O-ACETYLTRANSFERASE"/>
    <property type="match status" value="1"/>
</dbReference>
<organism evidence="2 3">
    <name type="scientific">Cochliobolus heterostrophus (strain C5 / ATCC 48332 / race O)</name>
    <name type="common">Southern corn leaf blight fungus</name>
    <name type="synonym">Bipolaris maydis</name>
    <dbReference type="NCBI Taxonomy" id="701091"/>
    <lineage>
        <taxon>Eukaryota</taxon>
        <taxon>Fungi</taxon>
        <taxon>Dikarya</taxon>
        <taxon>Ascomycota</taxon>
        <taxon>Pezizomycotina</taxon>
        <taxon>Dothideomycetes</taxon>
        <taxon>Pleosporomycetidae</taxon>
        <taxon>Pleosporales</taxon>
        <taxon>Pleosporineae</taxon>
        <taxon>Pleosporaceae</taxon>
        <taxon>Bipolaris</taxon>
    </lineage>
</organism>
<dbReference type="Proteomes" id="UP000016936">
    <property type="component" value="Unassembled WGS sequence"/>
</dbReference>
<proteinExistence type="predicted"/>
<evidence type="ECO:0000313" key="2">
    <source>
        <dbReference type="EMBL" id="EMD93214.1"/>
    </source>
</evidence>
<evidence type="ECO:0000313" key="3">
    <source>
        <dbReference type="Proteomes" id="UP000016936"/>
    </source>
</evidence>
<name>M2U3T2_COCH5</name>
<evidence type="ECO:0000256" key="1">
    <source>
        <dbReference type="ARBA" id="ARBA00022679"/>
    </source>
</evidence>
<dbReference type="InterPro" id="IPR050317">
    <property type="entry name" value="Plant_Fungal_Acyltransferase"/>
</dbReference>
<dbReference type="AlphaFoldDB" id="M2U3T2"/>
<dbReference type="HOGENOM" id="CLU_029797_2_1_1"/>
<dbReference type="PANTHER" id="PTHR31642:SF310">
    <property type="entry name" value="FATTY ALCOHOL:CAFFEOYL-COA ACYLTRANSFERASE"/>
    <property type="match status" value="1"/>
</dbReference>
<keyword evidence="3" id="KW-1185">Reference proteome</keyword>